<keyword evidence="1" id="KW-0472">Membrane</keyword>
<evidence type="ECO:0000256" key="1">
    <source>
        <dbReference type="SAM" id="Phobius"/>
    </source>
</evidence>
<dbReference type="InterPro" id="IPR032675">
    <property type="entry name" value="LRR_dom_sf"/>
</dbReference>
<protein>
    <submittedName>
        <fullName evidence="2">Uncharacterized protein</fullName>
    </submittedName>
</protein>
<dbReference type="EMBL" id="AEBR01000063">
    <property type="protein sequence ID" value="EFM82455.1"/>
    <property type="molecule type" value="Genomic_DNA"/>
</dbReference>
<evidence type="ECO:0000313" key="3">
    <source>
        <dbReference type="Proteomes" id="UP000004846"/>
    </source>
</evidence>
<proteinExistence type="predicted"/>
<dbReference type="Proteomes" id="UP000004846">
    <property type="component" value="Unassembled WGS sequence"/>
</dbReference>
<keyword evidence="1" id="KW-1133">Transmembrane helix</keyword>
<dbReference type="InterPro" id="IPR026906">
    <property type="entry name" value="LRR_5"/>
</dbReference>
<reference evidence="3" key="1">
    <citation type="submission" date="2010-07" db="EMBL/GenBank/DDBJ databases">
        <authorList>
            <person name="Weinstock G."/>
            <person name="Sodergren E."/>
            <person name="Clifton S."/>
            <person name="Fulton L."/>
            <person name="Fulton B."/>
            <person name="Courtney L."/>
            <person name="Fronick C."/>
            <person name="Harrison M."/>
            <person name="Strong C."/>
            <person name="Farmer C."/>
            <person name="Delahaunty K."/>
            <person name="Markovic C."/>
            <person name="Hall O."/>
            <person name="Minx P."/>
            <person name="Tomlinson C."/>
            <person name="Mitreva M."/>
            <person name="Hou S."/>
            <person name="Chen J."/>
            <person name="Wollam A."/>
            <person name="Pepin K.H."/>
            <person name="Johnson M."/>
            <person name="Bhonagiri V."/>
            <person name="Zhang X."/>
            <person name="Suruliraj S."/>
            <person name="Warren W."/>
            <person name="Chinwalla A."/>
            <person name="Mardis E.R."/>
            <person name="Wilson R.K."/>
        </authorList>
    </citation>
    <scope>NUCLEOTIDE SEQUENCE [LARGE SCALE GENOMIC DNA]</scope>
    <source>
        <strain evidence="3">TX4248</strain>
    </source>
</reference>
<dbReference type="HOGENOM" id="CLU_972318_0_0_9"/>
<organism evidence="2 3">
    <name type="scientific">Enterococcus faecalis TX4248</name>
    <dbReference type="NCBI Taxonomy" id="749495"/>
    <lineage>
        <taxon>Bacteria</taxon>
        <taxon>Bacillati</taxon>
        <taxon>Bacillota</taxon>
        <taxon>Bacilli</taxon>
        <taxon>Lactobacillales</taxon>
        <taxon>Enterococcaceae</taxon>
        <taxon>Enterococcus</taxon>
    </lineage>
</organism>
<dbReference type="Gene3D" id="3.80.10.10">
    <property type="entry name" value="Ribonuclease Inhibitor"/>
    <property type="match status" value="1"/>
</dbReference>
<sequence>MTNGTSQGLFIVVAIIIFGIFIAISYLLFRDTLKPSLSTIFTDSLEQAEGNLTRETPSPQYPKITEEQKYVKIRSENNRTGETEIWVEISQLEDGTLSIDKSSNYNGDYLYGNSKMTGTLVFPDKIHDIPVTKIKNNAFQSTNLNGKIQFPKFLTEIGSSSFEKSAPTSVVFNDGLKVIGDSIFSKAYSSFEINLPDSVEHIGNNAFSTVMKLRGELKLPENLKTIGRGAFANSNYSGELIIPKNVESIESLAFPITKFSKVTIKNPNTKIANNSIKMQDGTWFSR</sequence>
<name>A0A125W544_ENTFL</name>
<dbReference type="AlphaFoldDB" id="A0A125W544"/>
<dbReference type="Pfam" id="PF13306">
    <property type="entry name" value="LRR_5"/>
    <property type="match status" value="1"/>
</dbReference>
<evidence type="ECO:0000313" key="2">
    <source>
        <dbReference type="EMBL" id="EFM82455.1"/>
    </source>
</evidence>
<comment type="caution">
    <text evidence="2">The sequence shown here is derived from an EMBL/GenBank/DDBJ whole genome shotgun (WGS) entry which is preliminary data.</text>
</comment>
<gene>
    <name evidence="2" type="ORF">HMPREF9498_01870</name>
</gene>
<dbReference type="RefSeq" id="WP_002402269.1">
    <property type="nucleotide sequence ID" value="NZ_GL454461.1"/>
</dbReference>
<feature type="transmembrane region" description="Helical" evidence="1">
    <location>
        <begin position="6"/>
        <end position="29"/>
    </location>
</feature>
<accession>A0A125W544</accession>
<keyword evidence="1" id="KW-0812">Transmembrane</keyword>